<dbReference type="STRING" id="1797593.A3A65_00480"/>
<feature type="domain" description="Type II secretion system protein GspF" evidence="9">
    <location>
        <begin position="272"/>
        <end position="393"/>
    </location>
</feature>
<evidence type="ECO:0000256" key="2">
    <source>
        <dbReference type="ARBA" id="ARBA00005745"/>
    </source>
</evidence>
<dbReference type="PRINTS" id="PR00812">
    <property type="entry name" value="BCTERIALGSPF"/>
</dbReference>
<dbReference type="InterPro" id="IPR003004">
    <property type="entry name" value="GspF/PilC"/>
</dbReference>
<evidence type="ECO:0000256" key="3">
    <source>
        <dbReference type="ARBA" id="ARBA00022475"/>
    </source>
</evidence>
<comment type="subcellular location">
    <subcellularLocation>
        <location evidence="1">Cell inner membrane</location>
        <topology evidence="1">Multi-pass membrane protein</topology>
    </subcellularLocation>
</comment>
<dbReference type="Pfam" id="PF00482">
    <property type="entry name" value="T2SSF"/>
    <property type="match status" value="2"/>
</dbReference>
<evidence type="ECO:0000259" key="9">
    <source>
        <dbReference type="Pfam" id="PF00482"/>
    </source>
</evidence>
<comment type="caution">
    <text evidence="10">The sequence shown here is derived from an EMBL/GenBank/DDBJ whole genome shotgun (WGS) entry which is preliminary data.</text>
</comment>
<feature type="transmembrane region" description="Helical" evidence="8">
    <location>
        <begin position="168"/>
        <end position="190"/>
    </location>
</feature>
<evidence type="ECO:0000313" key="11">
    <source>
        <dbReference type="Proteomes" id="UP000176723"/>
    </source>
</evidence>
<evidence type="ECO:0000256" key="4">
    <source>
        <dbReference type="ARBA" id="ARBA00022519"/>
    </source>
</evidence>
<keyword evidence="6 8" id="KW-1133">Transmembrane helix</keyword>
<dbReference type="GO" id="GO:0005886">
    <property type="term" value="C:plasma membrane"/>
    <property type="evidence" value="ECO:0007669"/>
    <property type="project" value="UniProtKB-SubCell"/>
</dbReference>
<feature type="domain" description="Type II secretion system protein GspF" evidence="9">
    <location>
        <begin position="70"/>
        <end position="191"/>
    </location>
</feature>
<evidence type="ECO:0000256" key="6">
    <source>
        <dbReference type="ARBA" id="ARBA00022989"/>
    </source>
</evidence>
<dbReference type="Proteomes" id="UP000176723">
    <property type="component" value="Unassembled WGS sequence"/>
</dbReference>
<dbReference type="FunFam" id="1.20.81.30:FF:000001">
    <property type="entry name" value="Type II secretion system protein F"/>
    <property type="match status" value="2"/>
</dbReference>
<feature type="transmembrane region" description="Helical" evidence="8">
    <location>
        <begin position="374"/>
        <end position="395"/>
    </location>
</feature>
<proteinExistence type="inferred from homology"/>
<keyword evidence="5 8" id="KW-0812">Transmembrane</keyword>
<dbReference type="AlphaFoldDB" id="A0A1G1VZ94"/>
<dbReference type="PANTHER" id="PTHR30012:SF0">
    <property type="entry name" value="TYPE II SECRETION SYSTEM PROTEIN F-RELATED"/>
    <property type="match status" value="1"/>
</dbReference>
<organism evidence="10 11">
    <name type="scientific">Candidatus Chisholmbacteria bacterium RIFCSPLOWO2_01_FULL_49_14</name>
    <dbReference type="NCBI Taxonomy" id="1797593"/>
    <lineage>
        <taxon>Bacteria</taxon>
        <taxon>Candidatus Chisholmiibacteriota</taxon>
    </lineage>
</organism>
<evidence type="ECO:0000256" key="5">
    <source>
        <dbReference type="ARBA" id="ARBA00022692"/>
    </source>
</evidence>
<keyword evidence="3" id="KW-1003">Cell membrane</keyword>
<dbReference type="InterPro" id="IPR018076">
    <property type="entry name" value="T2SS_GspF_dom"/>
</dbReference>
<keyword evidence="4" id="KW-0997">Cell inner membrane</keyword>
<dbReference type="GO" id="GO:0015628">
    <property type="term" value="P:protein secretion by the type II secretion system"/>
    <property type="evidence" value="ECO:0007669"/>
    <property type="project" value="TreeGrafter"/>
</dbReference>
<protein>
    <recommendedName>
        <fullName evidence="9">Type II secretion system protein GspF domain-containing protein</fullName>
    </recommendedName>
</protein>
<sequence length="401" mass="44584">MERFQYKSKSKEGKLVKGKVEARDIKQAAAVLRERDLVVVDLRAVGRQIKIDFLSNFFHRVKFVDVVNVTRQLSTMIAAGLPLTDALSLLESQVSPNMQAIVSEVLRDVEGGKPLGDSLDKHPKVFNTVYVSLVRAGEAAGKLDEMLLRLADNLEKEREFRSKTQGALIYPIIVMIGMVLVTLIMMFFVVPQMTAIYEDFGAELPLATRMLVGLSKLLLSSWYFGIIGFFVISWAFRAWHSTPIGRRTMDLIIFRIPIYGNLRKEILLAEMCRTLGLLISAGVSIVDGLSIVADTMQNIVYADSIRETAKRVEKGIGVAAVFSTFDHFPPILPQMIAVGEETGKVDEVLLKLAVYFETESEHLVKGLTTAIEPLIMVFLGIGVGFLVIAIIMPIYNLTSQL</sequence>
<keyword evidence="7 8" id="KW-0472">Membrane</keyword>
<accession>A0A1G1VZ94</accession>
<comment type="similarity">
    <text evidence="2">Belongs to the GSP F family.</text>
</comment>
<dbReference type="InterPro" id="IPR042094">
    <property type="entry name" value="T2SS_GspF_sf"/>
</dbReference>
<evidence type="ECO:0000256" key="1">
    <source>
        <dbReference type="ARBA" id="ARBA00004429"/>
    </source>
</evidence>
<evidence type="ECO:0000313" key="10">
    <source>
        <dbReference type="EMBL" id="OGY20654.1"/>
    </source>
</evidence>
<evidence type="ECO:0000256" key="8">
    <source>
        <dbReference type="SAM" id="Phobius"/>
    </source>
</evidence>
<dbReference type="Gene3D" id="1.20.81.30">
    <property type="entry name" value="Type II secretion system (T2SS), domain F"/>
    <property type="match status" value="2"/>
</dbReference>
<feature type="transmembrane region" description="Helical" evidence="8">
    <location>
        <begin position="220"/>
        <end position="239"/>
    </location>
</feature>
<dbReference type="EMBL" id="MHCL01000025">
    <property type="protein sequence ID" value="OGY20654.1"/>
    <property type="molecule type" value="Genomic_DNA"/>
</dbReference>
<gene>
    <name evidence="10" type="ORF">A3A65_00480</name>
</gene>
<evidence type="ECO:0000256" key="7">
    <source>
        <dbReference type="ARBA" id="ARBA00023136"/>
    </source>
</evidence>
<name>A0A1G1VZ94_9BACT</name>
<dbReference type="PANTHER" id="PTHR30012">
    <property type="entry name" value="GENERAL SECRETION PATHWAY PROTEIN"/>
    <property type="match status" value="1"/>
</dbReference>
<reference evidence="10 11" key="1">
    <citation type="journal article" date="2016" name="Nat. Commun.">
        <title>Thousands of microbial genomes shed light on interconnected biogeochemical processes in an aquifer system.</title>
        <authorList>
            <person name="Anantharaman K."/>
            <person name="Brown C.T."/>
            <person name="Hug L.A."/>
            <person name="Sharon I."/>
            <person name="Castelle C.J."/>
            <person name="Probst A.J."/>
            <person name="Thomas B.C."/>
            <person name="Singh A."/>
            <person name="Wilkins M.J."/>
            <person name="Karaoz U."/>
            <person name="Brodie E.L."/>
            <person name="Williams K.H."/>
            <person name="Hubbard S.S."/>
            <person name="Banfield J.F."/>
        </authorList>
    </citation>
    <scope>NUCLEOTIDE SEQUENCE [LARGE SCALE GENOMIC DNA]</scope>
</reference>